<reference evidence="2" key="1">
    <citation type="journal article" date="2019" name="Int. J. Syst. Evol. Microbiol.">
        <title>The Global Catalogue of Microorganisms (GCM) 10K type strain sequencing project: providing services to taxonomists for standard genome sequencing and annotation.</title>
        <authorList>
            <consortium name="The Broad Institute Genomics Platform"/>
            <consortium name="The Broad Institute Genome Sequencing Center for Infectious Disease"/>
            <person name="Wu L."/>
            <person name="Ma J."/>
        </authorList>
    </citation>
    <scope>NUCLEOTIDE SEQUENCE [LARGE SCALE GENOMIC DNA]</scope>
    <source>
        <strain evidence="2">JCM 31921</strain>
    </source>
</reference>
<protein>
    <submittedName>
        <fullName evidence="1">Uncharacterized protein</fullName>
    </submittedName>
</protein>
<dbReference type="PROSITE" id="PS51257">
    <property type="entry name" value="PROKAR_LIPOPROTEIN"/>
    <property type="match status" value="1"/>
</dbReference>
<organism evidence="1 2">
    <name type="scientific">Rurimicrobium arvi</name>
    <dbReference type="NCBI Taxonomy" id="2049916"/>
    <lineage>
        <taxon>Bacteria</taxon>
        <taxon>Pseudomonadati</taxon>
        <taxon>Bacteroidota</taxon>
        <taxon>Chitinophagia</taxon>
        <taxon>Chitinophagales</taxon>
        <taxon>Chitinophagaceae</taxon>
        <taxon>Rurimicrobium</taxon>
    </lineage>
</organism>
<dbReference type="Proteomes" id="UP001501410">
    <property type="component" value="Unassembled WGS sequence"/>
</dbReference>
<gene>
    <name evidence="1" type="ORF">GCM10023092_16150</name>
</gene>
<evidence type="ECO:0000313" key="2">
    <source>
        <dbReference type="Proteomes" id="UP001501410"/>
    </source>
</evidence>
<sequence>MKKINILAIFGVAILYSCTRENESVELKNSSPIDSMVIATRIHGIKSDSLLKVKILDKTMFDTIYRDYFTKGRLLKDYYVKFPINKYNVLTYRHNSINDTVVVYKDHIRIAGVGVIKMNRNIEPLFDSLFNDNIVEKTKQGLW</sequence>
<name>A0ABP8MQB4_9BACT</name>
<proteinExistence type="predicted"/>
<dbReference type="EMBL" id="BAABEZ010000022">
    <property type="protein sequence ID" value="GAA4454311.1"/>
    <property type="molecule type" value="Genomic_DNA"/>
</dbReference>
<dbReference type="RefSeq" id="WP_344825150.1">
    <property type="nucleotide sequence ID" value="NZ_BAABEZ010000022.1"/>
</dbReference>
<keyword evidence="2" id="KW-1185">Reference proteome</keyword>
<evidence type="ECO:0000313" key="1">
    <source>
        <dbReference type="EMBL" id="GAA4454311.1"/>
    </source>
</evidence>
<accession>A0ABP8MQB4</accession>
<comment type="caution">
    <text evidence="1">The sequence shown here is derived from an EMBL/GenBank/DDBJ whole genome shotgun (WGS) entry which is preliminary data.</text>
</comment>